<reference evidence="2" key="1">
    <citation type="journal article" name="BMC Genomics">
        <title>Long-read sequencing and de novo genome assembly of marine medaka (Oryzias melastigma).</title>
        <authorList>
            <person name="Liang P."/>
            <person name="Saqib H.S.A."/>
            <person name="Ni X."/>
            <person name="Shen Y."/>
        </authorList>
    </citation>
    <scope>NUCLEOTIDE SEQUENCE</scope>
    <source>
        <strain evidence="2">Bigg-433</strain>
    </source>
</reference>
<dbReference type="Proteomes" id="UP000646548">
    <property type="component" value="Unassembled WGS sequence"/>
</dbReference>
<dbReference type="InterPro" id="IPR010989">
    <property type="entry name" value="SNARE"/>
</dbReference>
<comment type="caution">
    <text evidence="2">The sequence shown here is derived from an EMBL/GenBank/DDBJ whole genome shotgun (WGS) entry which is preliminary data.</text>
</comment>
<evidence type="ECO:0000313" key="3">
    <source>
        <dbReference type="Proteomes" id="UP000646548"/>
    </source>
</evidence>
<name>A0A834FCL5_ORYME</name>
<protein>
    <submittedName>
        <fullName evidence="2">Syntaxin-2</fullName>
    </submittedName>
</protein>
<dbReference type="InterPro" id="IPR006011">
    <property type="entry name" value="Syntaxin_N"/>
</dbReference>
<proteinExistence type="predicted"/>
<accession>A0A834FCL5</accession>
<dbReference type="GO" id="GO:0016020">
    <property type="term" value="C:membrane"/>
    <property type="evidence" value="ECO:0007669"/>
    <property type="project" value="InterPro"/>
</dbReference>
<dbReference type="Pfam" id="PF00804">
    <property type="entry name" value="Syntaxin"/>
    <property type="match status" value="1"/>
</dbReference>
<dbReference type="AlphaFoldDB" id="A0A834FCL5"/>
<organism evidence="2 3">
    <name type="scientific">Oryzias melastigma</name>
    <name type="common">Marine medaka</name>
    <dbReference type="NCBI Taxonomy" id="30732"/>
    <lineage>
        <taxon>Eukaryota</taxon>
        <taxon>Metazoa</taxon>
        <taxon>Chordata</taxon>
        <taxon>Craniata</taxon>
        <taxon>Vertebrata</taxon>
        <taxon>Euteleostomi</taxon>
        <taxon>Actinopterygii</taxon>
        <taxon>Neopterygii</taxon>
        <taxon>Teleostei</taxon>
        <taxon>Neoteleostei</taxon>
        <taxon>Acanthomorphata</taxon>
        <taxon>Ovalentaria</taxon>
        <taxon>Atherinomorphae</taxon>
        <taxon>Beloniformes</taxon>
        <taxon>Adrianichthyidae</taxon>
        <taxon>Oryziinae</taxon>
        <taxon>Oryzias</taxon>
    </lineage>
</organism>
<dbReference type="GO" id="GO:0016192">
    <property type="term" value="P:vesicle-mediated transport"/>
    <property type="evidence" value="ECO:0007669"/>
    <property type="project" value="InterPro"/>
</dbReference>
<sequence length="94" mass="11028">MEDFFKMVGDVRSLIEKISSQVEEIETIHGTILSSPNQDKRLKDELELLNDETKKNAILVRTKLKSMQRSWLKKETGASVIHRIYENQLNKLWL</sequence>
<feature type="domain" description="Syntaxin N-terminal" evidence="1">
    <location>
        <begin position="1"/>
        <end position="92"/>
    </location>
</feature>
<gene>
    <name evidence="2" type="ORF">FQA47_016816</name>
</gene>
<dbReference type="SUPFAM" id="SSF47661">
    <property type="entry name" value="t-snare proteins"/>
    <property type="match status" value="1"/>
</dbReference>
<dbReference type="EMBL" id="WKFB01000350">
    <property type="protein sequence ID" value="KAF6725957.1"/>
    <property type="molecule type" value="Genomic_DNA"/>
</dbReference>
<evidence type="ECO:0000259" key="1">
    <source>
        <dbReference type="Pfam" id="PF00804"/>
    </source>
</evidence>
<evidence type="ECO:0000313" key="2">
    <source>
        <dbReference type="EMBL" id="KAF6725957.1"/>
    </source>
</evidence>
<dbReference type="Gene3D" id="1.20.58.70">
    <property type="match status" value="1"/>
</dbReference>